<evidence type="ECO:0000259" key="12">
    <source>
        <dbReference type="Pfam" id="PF05201"/>
    </source>
</evidence>
<dbReference type="EMBL" id="BAABFT010000008">
    <property type="protein sequence ID" value="GAA4328558.1"/>
    <property type="molecule type" value="Genomic_DNA"/>
</dbReference>
<dbReference type="InterPro" id="IPR036343">
    <property type="entry name" value="GluRdtase_N_sf"/>
</dbReference>
<comment type="miscellaneous">
    <text evidence="8">During catalysis, the active site Cys acts as a nucleophile attacking the alpha-carbonyl group of tRNA-bound glutamate with the formation of a thioester intermediate between enzyme and glutamate, and the concomitant release of tRNA(Glu). The thioester intermediate is finally reduced by direct hydride transfer from NADPH, to form the product GSA.</text>
</comment>
<dbReference type="InterPro" id="IPR000343">
    <property type="entry name" value="4pyrrol_synth_GluRdtase"/>
</dbReference>
<dbReference type="InterPro" id="IPR015896">
    <property type="entry name" value="4pyrrol_synth_GluRdtase_dimer"/>
</dbReference>
<evidence type="ECO:0000256" key="1">
    <source>
        <dbReference type="ARBA" id="ARBA00005059"/>
    </source>
</evidence>
<dbReference type="InterPro" id="IPR036453">
    <property type="entry name" value="GluRdtase_dimer_dom_sf"/>
</dbReference>
<comment type="caution">
    <text evidence="13">The sequence shown here is derived from an EMBL/GenBank/DDBJ whole genome shotgun (WGS) entry which is preliminary data.</text>
</comment>
<feature type="active site" description="Nucleophile" evidence="8">
    <location>
        <position position="51"/>
    </location>
</feature>
<comment type="catalytic activity">
    <reaction evidence="7 8 9">
        <text>(S)-4-amino-5-oxopentanoate + tRNA(Glu) + NADP(+) = L-glutamyl-tRNA(Glu) + NADPH + H(+)</text>
        <dbReference type="Rhea" id="RHEA:12344"/>
        <dbReference type="Rhea" id="RHEA-COMP:9663"/>
        <dbReference type="Rhea" id="RHEA-COMP:9680"/>
        <dbReference type="ChEBI" id="CHEBI:15378"/>
        <dbReference type="ChEBI" id="CHEBI:57501"/>
        <dbReference type="ChEBI" id="CHEBI:57783"/>
        <dbReference type="ChEBI" id="CHEBI:58349"/>
        <dbReference type="ChEBI" id="CHEBI:78442"/>
        <dbReference type="ChEBI" id="CHEBI:78520"/>
        <dbReference type="EC" id="1.2.1.70"/>
    </reaction>
</comment>
<organism evidence="13 14">
    <name type="scientific">Mucilaginibacter gynuensis</name>
    <dbReference type="NCBI Taxonomy" id="1302236"/>
    <lineage>
        <taxon>Bacteria</taxon>
        <taxon>Pseudomonadati</taxon>
        <taxon>Bacteroidota</taxon>
        <taxon>Sphingobacteriia</taxon>
        <taxon>Sphingobacteriales</taxon>
        <taxon>Sphingobacteriaceae</taxon>
        <taxon>Mucilaginibacter</taxon>
    </lineage>
</organism>
<dbReference type="SUPFAM" id="SSF69075">
    <property type="entry name" value="Glutamyl tRNA-reductase dimerization domain"/>
    <property type="match status" value="1"/>
</dbReference>
<dbReference type="InterPro" id="IPR006151">
    <property type="entry name" value="Shikm_DH/Glu-tRNA_Rdtase"/>
</dbReference>
<reference evidence="14" key="1">
    <citation type="journal article" date="2019" name="Int. J. Syst. Evol. Microbiol.">
        <title>The Global Catalogue of Microorganisms (GCM) 10K type strain sequencing project: providing services to taxonomists for standard genome sequencing and annotation.</title>
        <authorList>
            <consortium name="The Broad Institute Genomics Platform"/>
            <consortium name="The Broad Institute Genome Sequencing Center for Infectious Disease"/>
            <person name="Wu L."/>
            <person name="Ma J."/>
        </authorList>
    </citation>
    <scope>NUCLEOTIDE SEQUENCE [LARGE SCALE GENOMIC DNA]</scope>
    <source>
        <strain evidence="14">JCM 17705</strain>
    </source>
</reference>
<evidence type="ECO:0000256" key="9">
    <source>
        <dbReference type="RuleBase" id="RU000584"/>
    </source>
</evidence>
<dbReference type="RefSeq" id="WP_345212199.1">
    <property type="nucleotide sequence ID" value="NZ_BAABFT010000008.1"/>
</dbReference>
<dbReference type="NCBIfam" id="TIGR01035">
    <property type="entry name" value="hemA"/>
    <property type="match status" value="1"/>
</dbReference>
<sequence>MKYLKVIAFTHKQIELKELGKLVICQEDLTDKLEQVRTQFGISEIFYLATCNRVEFVMATEQPVDKAFTQKFIDVLDMGLCPVHTGTFIDGASIYEDREAVNHLLRTSCSLESLVVGEKEILAQLRKAYEKGREAGLTGDYLRMVMNCVVKTAKEVYTHTNISKNPISVVSLAYRKLKDLKLCSNARILIIGAGETNRNISKYLQKHKFSNFAVFNRTVENAIQLAVDLGGEYFSLDDLKTYDKGFDVIITCTSATQPIITPEIYTTLLNGETGRKTIVDLAVPNDTDPEVLEKFPVNFIEVHSLNEIAKKNLQERYQELVHAEAIIEQNIAEFWQQLRQRRVEIAMRQVPEKIKEIRNSALNTVFVDEVQNMDEQSREILEKVINYMEKKYISVPMIMAKDILINGN</sequence>
<gene>
    <name evidence="8 13" type="primary">hemA</name>
    <name evidence="13" type="ORF">GCM10023149_32640</name>
</gene>
<evidence type="ECO:0000256" key="3">
    <source>
        <dbReference type="ARBA" id="ARBA00012970"/>
    </source>
</evidence>
<protein>
    <recommendedName>
        <fullName evidence="3 8">Glutamyl-tRNA reductase</fullName>
        <shortName evidence="8">GluTR</shortName>
        <ecNumber evidence="3 8">1.2.1.70</ecNumber>
    </recommendedName>
</protein>
<dbReference type="Pfam" id="PF05201">
    <property type="entry name" value="GlutR_N"/>
    <property type="match status" value="1"/>
</dbReference>
<dbReference type="Gene3D" id="3.30.460.30">
    <property type="entry name" value="Glutamyl-tRNA reductase, N-terminal domain"/>
    <property type="match status" value="1"/>
</dbReference>
<evidence type="ECO:0000256" key="4">
    <source>
        <dbReference type="ARBA" id="ARBA00022857"/>
    </source>
</evidence>
<feature type="binding site" evidence="8">
    <location>
        <position position="113"/>
    </location>
    <ligand>
        <name>substrate</name>
    </ligand>
</feature>
<dbReference type="HAMAP" id="MF_00087">
    <property type="entry name" value="Glu_tRNA_reductase"/>
    <property type="match status" value="1"/>
</dbReference>
<evidence type="ECO:0000256" key="5">
    <source>
        <dbReference type="ARBA" id="ARBA00023002"/>
    </source>
</evidence>
<feature type="binding site" evidence="8">
    <location>
        <position position="124"/>
    </location>
    <ligand>
        <name>substrate</name>
    </ligand>
</feature>
<keyword evidence="6 8" id="KW-0627">Porphyrin biosynthesis</keyword>
<comment type="subunit">
    <text evidence="8">Homodimer.</text>
</comment>
<feature type="binding site" evidence="8">
    <location>
        <begin position="192"/>
        <end position="197"/>
    </location>
    <ligand>
        <name>NADP(+)</name>
        <dbReference type="ChEBI" id="CHEBI:58349"/>
    </ligand>
</feature>
<feature type="site" description="Important for activity" evidence="8">
    <location>
        <position position="103"/>
    </location>
</feature>
<dbReference type="Pfam" id="PF00745">
    <property type="entry name" value="GlutR_dimer"/>
    <property type="match status" value="1"/>
</dbReference>
<dbReference type="InterPro" id="IPR036291">
    <property type="entry name" value="NAD(P)-bd_dom_sf"/>
</dbReference>
<evidence type="ECO:0000259" key="10">
    <source>
        <dbReference type="Pfam" id="PF00745"/>
    </source>
</evidence>
<dbReference type="InterPro" id="IPR015895">
    <property type="entry name" value="4pyrrol_synth_GluRdtase_N"/>
</dbReference>
<proteinExistence type="inferred from homology"/>
<dbReference type="Gene3D" id="3.40.50.720">
    <property type="entry name" value="NAD(P)-binding Rossmann-like Domain"/>
    <property type="match status" value="1"/>
</dbReference>
<dbReference type="PANTHER" id="PTHR43013">
    <property type="entry name" value="GLUTAMYL-TRNA REDUCTASE"/>
    <property type="match status" value="1"/>
</dbReference>
<evidence type="ECO:0000256" key="8">
    <source>
        <dbReference type="HAMAP-Rule" id="MF_00087"/>
    </source>
</evidence>
<feature type="domain" description="Quinate/shikimate 5-dehydrogenase/glutamyl-tRNA reductase" evidence="11">
    <location>
        <begin position="182"/>
        <end position="308"/>
    </location>
</feature>
<feature type="binding site" evidence="8">
    <location>
        <begin position="118"/>
        <end position="120"/>
    </location>
    <ligand>
        <name>substrate</name>
    </ligand>
</feature>
<evidence type="ECO:0000256" key="2">
    <source>
        <dbReference type="ARBA" id="ARBA00005916"/>
    </source>
</evidence>
<keyword evidence="14" id="KW-1185">Reference proteome</keyword>
<keyword evidence="5 8" id="KW-0560">Oxidoreductase</keyword>
<comment type="similarity">
    <text evidence="2 8 9">Belongs to the glutamyl-tRNA reductase family.</text>
</comment>
<comment type="function">
    <text evidence="8">Catalyzes the NADPH-dependent reduction of glutamyl-tRNA(Glu) to glutamate 1-semialdehyde (GSA).</text>
</comment>
<feature type="binding site" evidence="8">
    <location>
        <begin position="50"/>
        <end position="53"/>
    </location>
    <ligand>
        <name>substrate</name>
    </ligand>
</feature>
<comment type="pathway">
    <text evidence="1 8 9">Porphyrin-containing compound metabolism; protoporphyrin-IX biosynthesis; 5-aminolevulinate from L-glutamyl-tRNA(Glu): step 1/2.</text>
</comment>
<feature type="domain" description="Tetrapyrrole biosynthesis glutamyl-tRNA reductase dimerisation" evidence="10">
    <location>
        <begin position="323"/>
        <end position="402"/>
    </location>
</feature>
<name>A0ABP8GQJ4_9SPHI</name>
<evidence type="ECO:0000256" key="6">
    <source>
        <dbReference type="ARBA" id="ARBA00023244"/>
    </source>
</evidence>
<comment type="domain">
    <text evidence="8">Possesses an unusual extended V-shaped dimeric structure with each monomer consisting of three distinct domains arranged along a curved 'spinal' alpha-helix. The N-terminal catalytic domain specifically recognizes the glutamate moiety of the substrate. The second domain is the NADPH-binding domain, and the third C-terminal domain is responsible for dimerization.</text>
</comment>
<accession>A0ABP8GQJ4</accession>
<evidence type="ECO:0000313" key="13">
    <source>
        <dbReference type="EMBL" id="GAA4328558.1"/>
    </source>
</evidence>
<dbReference type="PIRSF" id="PIRSF000445">
    <property type="entry name" value="4pyrrol_synth_GluRdtase"/>
    <property type="match status" value="1"/>
</dbReference>
<keyword evidence="4 8" id="KW-0521">NADP</keyword>
<evidence type="ECO:0000313" key="14">
    <source>
        <dbReference type="Proteomes" id="UP001500582"/>
    </source>
</evidence>
<dbReference type="Pfam" id="PF01488">
    <property type="entry name" value="Shikimate_DH"/>
    <property type="match status" value="1"/>
</dbReference>
<dbReference type="SUPFAM" id="SSF69742">
    <property type="entry name" value="Glutamyl tRNA-reductase catalytic, N-terminal domain"/>
    <property type="match status" value="1"/>
</dbReference>
<evidence type="ECO:0000259" key="11">
    <source>
        <dbReference type="Pfam" id="PF01488"/>
    </source>
</evidence>
<dbReference type="Proteomes" id="UP001500582">
    <property type="component" value="Unassembled WGS sequence"/>
</dbReference>
<feature type="domain" description="Glutamyl-tRNA reductase N-terminal" evidence="12">
    <location>
        <begin position="7"/>
        <end position="160"/>
    </location>
</feature>
<evidence type="ECO:0000256" key="7">
    <source>
        <dbReference type="ARBA" id="ARBA00047464"/>
    </source>
</evidence>
<dbReference type="SUPFAM" id="SSF51735">
    <property type="entry name" value="NAD(P)-binding Rossmann-fold domains"/>
    <property type="match status" value="1"/>
</dbReference>
<dbReference type="EC" id="1.2.1.70" evidence="3 8"/>
<dbReference type="PANTHER" id="PTHR43013:SF1">
    <property type="entry name" value="GLUTAMYL-TRNA REDUCTASE"/>
    <property type="match status" value="1"/>
</dbReference>